<dbReference type="InterPro" id="IPR052162">
    <property type="entry name" value="Sensor_kinase/Photoreceptor"/>
</dbReference>
<organism evidence="8 9">
    <name type="scientific">Algoriphagus alkaliphilus</name>
    <dbReference type="NCBI Taxonomy" id="279824"/>
    <lineage>
        <taxon>Bacteria</taxon>
        <taxon>Pseudomonadati</taxon>
        <taxon>Bacteroidota</taxon>
        <taxon>Cytophagia</taxon>
        <taxon>Cytophagales</taxon>
        <taxon>Cyclobacteriaceae</taxon>
        <taxon>Algoriphagus</taxon>
    </lineage>
</organism>
<gene>
    <name evidence="8" type="ORF">SAMN03080617_00314</name>
</gene>
<dbReference type="SUPFAM" id="SSF55785">
    <property type="entry name" value="PYP-like sensor domain (PAS domain)"/>
    <property type="match status" value="1"/>
</dbReference>
<dbReference type="EC" id="2.7.13.3" evidence="2"/>
<dbReference type="SMART" id="SM00091">
    <property type="entry name" value="PAS"/>
    <property type="match status" value="1"/>
</dbReference>
<evidence type="ECO:0000259" key="6">
    <source>
        <dbReference type="PROSITE" id="PS50112"/>
    </source>
</evidence>
<feature type="domain" description="PAS" evidence="6">
    <location>
        <begin position="79"/>
        <end position="151"/>
    </location>
</feature>
<dbReference type="Proteomes" id="UP000198756">
    <property type="component" value="Unassembled WGS sequence"/>
</dbReference>
<keyword evidence="9" id="KW-1185">Reference proteome</keyword>
<dbReference type="AlphaFoldDB" id="A0A1G5V8J5"/>
<dbReference type="InterPro" id="IPR035965">
    <property type="entry name" value="PAS-like_dom_sf"/>
</dbReference>
<name>A0A1G5V8J5_9BACT</name>
<evidence type="ECO:0000313" key="8">
    <source>
        <dbReference type="EMBL" id="SDA41716.1"/>
    </source>
</evidence>
<dbReference type="InterPro" id="IPR013655">
    <property type="entry name" value="PAS_fold_3"/>
</dbReference>
<evidence type="ECO:0000256" key="5">
    <source>
        <dbReference type="ARBA" id="ARBA00022777"/>
    </source>
</evidence>
<reference evidence="9" key="1">
    <citation type="submission" date="2016-10" db="EMBL/GenBank/DDBJ databases">
        <authorList>
            <person name="Varghese N."/>
            <person name="Submissions S."/>
        </authorList>
    </citation>
    <scope>NUCLEOTIDE SEQUENCE [LARGE SCALE GENOMIC DNA]</scope>
    <source>
        <strain evidence="9">DSM 22703</strain>
    </source>
</reference>
<evidence type="ECO:0000259" key="7">
    <source>
        <dbReference type="PROSITE" id="PS50113"/>
    </source>
</evidence>
<dbReference type="InterPro" id="IPR000700">
    <property type="entry name" value="PAS-assoc_C"/>
</dbReference>
<dbReference type="STRING" id="279824.SAMN03080617_00314"/>
<keyword evidence="4" id="KW-0808">Transferase</keyword>
<proteinExistence type="predicted"/>
<dbReference type="GO" id="GO:0004673">
    <property type="term" value="F:protein histidine kinase activity"/>
    <property type="evidence" value="ECO:0007669"/>
    <property type="project" value="UniProtKB-EC"/>
</dbReference>
<dbReference type="PROSITE" id="PS50113">
    <property type="entry name" value="PAC"/>
    <property type="match status" value="1"/>
</dbReference>
<comment type="catalytic activity">
    <reaction evidence="1">
        <text>ATP + protein L-histidine = ADP + protein N-phospho-L-histidine.</text>
        <dbReference type="EC" id="2.7.13.3"/>
    </reaction>
</comment>
<evidence type="ECO:0000256" key="4">
    <source>
        <dbReference type="ARBA" id="ARBA00022679"/>
    </source>
</evidence>
<dbReference type="EMBL" id="FMXE01000003">
    <property type="protein sequence ID" value="SDA41716.1"/>
    <property type="molecule type" value="Genomic_DNA"/>
</dbReference>
<dbReference type="NCBIfam" id="TIGR00229">
    <property type="entry name" value="sensory_box"/>
    <property type="match status" value="1"/>
</dbReference>
<dbReference type="InterPro" id="IPR001610">
    <property type="entry name" value="PAC"/>
</dbReference>
<dbReference type="CDD" id="cd00130">
    <property type="entry name" value="PAS"/>
    <property type="match status" value="1"/>
</dbReference>
<keyword evidence="5" id="KW-0418">Kinase</keyword>
<evidence type="ECO:0000256" key="2">
    <source>
        <dbReference type="ARBA" id="ARBA00012438"/>
    </source>
</evidence>
<dbReference type="PANTHER" id="PTHR43304:SF1">
    <property type="entry name" value="PAC DOMAIN-CONTAINING PROTEIN"/>
    <property type="match status" value="1"/>
</dbReference>
<dbReference type="InterPro" id="IPR000014">
    <property type="entry name" value="PAS"/>
</dbReference>
<dbReference type="PANTHER" id="PTHR43304">
    <property type="entry name" value="PHYTOCHROME-LIKE PROTEIN CPH1"/>
    <property type="match status" value="1"/>
</dbReference>
<dbReference type="SMART" id="SM00086">
    <property type="entry name" value="PAC"/>
    <property type="match status" value="2"/>
</dbReference>
<accession>A0A1G5V8J5</accession>
<evidence type="ECO:0000256" key="1">
    <source>
        <dbReference type="ARBA" id="ARBA00000085"/>
    </source>
</evidence>
<dbReference type="Gene3D" id="3.30.450.20">
    <property type="entry name" value="PAS domain"/>
    <property type="match status" value="1"/>
</dbReference>
<dbReference type="Pfam" id="PF08447">
    <property type="entry name" value="PAS_3"/>
    <property type="match status" value="1"/>
</dbReference>
<dbReference type="OrthoDB" id="905895at2"/>
<evidence type="ECO:0000256" key="3">
    <source>
        <dbReference type="ARBA" id="ARBA00022553"/>
    </source>
</evidence>
<dbReference type="PROSITE" id="PS50112">
    <property type="entry name" value="PAS"/>
    <property type="match status" value="1"/>
</dbReference>
<evidence type="ECO:0000313" key="9">
    <source>
        <dbReference type="Proteomes" id="UP000198756"/>
    </source>
</evidence>
<feature type="domain" description="PAC" evidence="7">
    <location>
        <begin position="157"/>
        <end position="207"/>
    </location>
</feature>
<protein>
    <recommendedName>
        <fullName evidence="2">histidine kinase</fullName>
        <ecNumber evidence="2">2.7.13.3</ecNumber>
    </recommendedName>
</protein>
<sequence length="207" mass="24074">MSPESFFAGENNLTIKYHIKKVIDEGATDLELEILSKTGKKTPFFFSVSRFFYQDEICIFGTGQNISELVESRKSTAQHIERYQIVTQATSDAIWDYDRKKNSLYWGEGFLSLFGYNPSKIEPSFEFLLSLIHPDDRNRIFRLIQLYIDPKSSKKNWLEEYRFLKSDGTYAIVLDKAIFIRDDLGNVTRVVGAMQDIFPTTTWQKGF</sequence>
<keyword evidence="3" id="KW-0597">Phosphoprotein</keyword>